<dbReference type="PANTHER" id="PTHR47950">
    <property type="entry name" value="CYTOCHROME P450, FAMILY 76, SUBFAMILY C, POLYPEPTIDE 5-RELATED"/>
    <property type="match status" value="1"/>
</dbReference>
<keyword evidence="17" id="KW-1133">Transmembrane helix</keyword>
<dbReference type="GO" id="GO:0016020">
    <property type="term" value="C:membrane"/>
    <property type="evidence" value="ECO:0007669"/>
    <property type="project" value="UniProtKB-SubCell"/>
</dbReference>
<dbReference type="PROSITE" id="PS00086">
    <property type="entry name" value="CYTOCHROME_P450"/>
    <property type="match status" value="1"/>
</dbReference>
<dbReference type="PRINTS" id="PR00463">
    <property type="entry name" value="EP450I"/>
</dbReference>
<dbReference type="AlphaFoldDB" id="A0ABD3TWH3"/>
<comment type="pathway">
    <text evidence="9">Flavonoid metabolism.</text>
</comment>
<dbReference type="PRINTS" id="PR00385">
    <property type="entry name" value="P450"/>
</dbReference>
<dbReference type="FunFam" id="1.10.630.10:FF:000026">
    <property type="entry name" value="Cytochrome P450 82C4"/>
    <property type="match status" value="1"/>
</dbReference>
<dbReference type="GO" id="GO:0004497">
    <property type="term" value="F:monooxygenase activity"/>
    <property type="evidence" value="ECO:0007669"/>
    <property type="project" value="UniProtKB-KW"/>
</dbReference>
<comment type="catalytic activity">
    <reaction evidence="12">
        <text>(2S)-naringenin 4',7-dimethyl ether + reduced [NADPH--hemoprotein reductase] + O2 = (2S)-carthamidin-4',7-dimethyl ether + oxidized [NADPH--hemoprotein reductase] + H2O + H(+)</text>
        <dbReference type="Rhea" id="RHEA:73439"/>
        <dbReference type="Rhea" id="RHEA-COMP:11964"/>
        <dbReference type="Rhea" id="RHEA-COMP:11965"/>
        <dbReference type="ChEBI" id="CHEBI:15377"/>
        <dbReference type="ChEBI" id="CHEBI:15378"/>
        <dbReference type="ChEBI" id="CHEBI:15379"/>
        <dbReference type="ChEBI" id="CHEBI:57618"/>
        <dbReference type="ChEBI" id="CHEBI:58210"/>
        <dbReference type="ChEBI" id="CHEBI:192816"/>
        <dbReference type="ChEBI" id="CHEBI:192817"/>
    </reaction>
    <physiologicalReaction direction="left-to-right" evidence="12">
        <dbReference type="Rhea" id="RHEA:73440"/>
    </physiologicalReaction>
</comment>
<dbReference type="InterPro" id="IPR002401">
    <property type="entry name" value="Cyt_P450_E_grp-I"/>
</dbReference>
<dbReference type="Proteomes" id="UP001634393">
    <property type="component" value="Unassembled WGS sequence"/>
</dbReference>
<evidence type="ECO:0000256" key="4">
    <source>
        <dbReference type="ARBA" id="ARBA00022617"/>
    </source>
</evidence>
<keyword evidence="7 15" id="KW-0408">Iron</keyword>
<proteinExistence type="inferred from homology"/>
<organism evidence="18 19">
    <name type="scientific">Penstemon smallii</name>
    <dbReference type="NCBI Taxonomy" id="265156"/>
    <lineage>
        <taxon>Eukaryota</taxon>
        <taxon>Viridiplantae</taxon>
        <taxon>Streptophyta</taxon>
        <taxon>Embryophyta</taxon>
        <taxon>Tracheophyta</taxon>
        <taxon>Spermatophyta</taxon>
        <taxon>Magnoliopsida</taxon>
        <taxon>eudicotyledons</taxon>
        <taxon>Gunneridae</taxon>
        <taxon>Pentapetalae</taxon>
        <taxon>asterids</taxon>
        <taxon>lamiids</taxon>
        <taxon>Lamiales</taxon>
        <taxon>Plantaginaceae</taxon>
        <taxon>Cheloneae</taxon>
        <taxon>Penstemon</taxon>
    </lineage>
</organism>
<evidence type="ECO:0000256" key="12">
    <source>
        <dbReference type="ARBA" id="ARBA00052049"/>
    </source>
</evidence>
<gene>
    <name evidence="18" type="ORF">ACJIZ3_025761</name>
</gene>
<evidence type="ECO:0000256" key="2">
    <source>
        <dbReference type="ARBA" id="ARBA00004167"/>
    </source>
</evidence>
<keyword evidence="17" id="KW-0812">Transmembrane</keyword>
<evidence type="ECO:0000256" key="1">
    <source>
        <dbReference type="ARBA" id="ARBA00001971"/>
    </source>
</evidence>
<dbReference type="Gene3D" id="1.10.630.10">
    <property type="entry name" value="Cytochrome P450"/>
    <property type="match status" value="1"/>
</dbReference>
<protein>
    <recommendedName>
        <fullName evidence="14">Flavonoid-6-hydroxylase</fullName>
    </recommendedName>
</protein>
<keyword evidence="4 15" id="KW-0349">Heme</keyword>
<name>A0ABD3TWH3_9LAMI</name>
<dbReference type="InterPro" id="IPR017972">
    <property type="entry name" value="Cyt_P450_CS"/>
</dbReference>
<evidence type="ECO:0000256" key="10">
    <source>
        <dbReference type="ARBA" id="ARBA00050930"/>
    </source>
</evidence>
<evidence type="ECO:0000256" key="15">
    <source>
        <dbReference type="PIRSR" id="PIRSR602401-1"/>
    </source>
</evidence>
<evidence type="ECO:0000256" key="9">
    <source>
        <dbReference type="ARBA" id="ARBA00034479"/>
    </source>
</evidence>
<comment type="catalytic activity">
    <reaction evidence="13">
        <text>apigenin 4',7-dimethyl ether + reduced [NADPH--hemoprotein reductase] + O2 = ladanein + oxidized [NADPH--hemoprotein reductase] + H2O + H(+)</text>
        <dbReference type="Rhea" id="RHEA:73435"/>
        <dbReference type="Rhea" id="RHEA-COMP:11964"/>
        <dbReference type="Rhea" id="RHEA-COMP:11965"/>
        <dbReference type="ChEBI" id="CHEBI:2769"/>
        <dbReference type="ChEBI" id="CHEBI:15377"/>
        <dbReference type="ChEBI" id="CHEBI:15378"/>
        <dbReference type="ChEBI" id="CHEBI:15379"/>
        <dbReference type="ChEBI" id="CHEBI:57618"/>
        <dbReference type="ChEBI" id="CHEBI:58210"/>
        <dbReference type="ChEBI" id="CHEBI:192702"/>
    </reaction>
    <physiologicalReaction direction="left-to-right" evidence="13">
        <dbReference type="Rhea" id="RHEA:73436"/>
    </physiologicalReaction>
</comment>
<evidence type="ECO:0000256" key="13">
    <source>
        <dbReference type="ARBA" id="ARBA00052216"/>
    </source>
</evidence>
<evidence type="ECO:0000256" key="5">
    <source>
        <dbReference type="ARBA" id="ARBA00022723"/>
    </source>
</evidence>
<keyword evidence="17" id="KW-0472">Membrane</keyword>
<accession>A0ABD3TWH3</accession>
<comment type="caution">
    <text evidence="18">The sequence shown here is derived from an EMBL/GenBank/DDBJ whole genome shotgun (WGS) entry which is preliminary data.</text>
</comment>
<dbReference type="PANTHER" id="PTHR47950:SF15">
    <property type="entry name" value="CYTOCHROME P450"/>
    <property type="match status" value="1"/>
</dbReference>
<comment type="subcellular location">
    <subcellularLocation>
        <location evidence="2">Membrane</location>
        <topology evidence="2">Single-pass membrane protein</topology>
    </subcellularLocation>
</comment>
<evidence type="ECO:0000313" key="18">
    <source>
        <dbReference type="EMBL" id="KAL3841170.1"/>
    </source>
</evidence>
<dbReference type="Pfam" id="PF00067">
    <property type="entry name" value="p450"/>
    <property type="match status" value="1"/>
</dbReference>
<keyword evidence="6 16" id="KW-0560">Oxidoreductase</keyword>
<dbReference type="CDD" id="cd11073">
    <property type="entry name" value="CYP76-like"/>
    <property type="match status" value="1"/>
</dbReference>
<evidence type="ECO:0000256" key="3">
    <source>
        <dbReference type="ARBA" id="ARBA00010617"/>
    </source>
</evidence>
<keyword evidence="19" id="KW-1185">Reference proteome</keyword>
<comment type="catalytic activity">
    <reaction evidence="11">
        <text>genkwanin + reduced [NADPH--hemoprotein reductase] + O2 = scutellarein 7-methyl ether + oxidized [NADPH--hemoprotein reductase] + H2O</text>
        <dbReference type="Rhea" id="RHEA:73427"/>
        <dbReference type="Rhea" id="RHEA-COMP:11964"/>
        <dbReference type="Rhea" id="RHEA-COMP:11965"/>
        <dbReference type="ChEBI" id="CHEBI:15377"/>
        <dbReference type="ChEBI" id="CHEBI:15379"/>
        <dbReference type="ChEBI" id="CHEBI:57618"/>
        <dbReference type="ChEBI" id="CHEBI:58210"/>
        <dbReference type="ChEBI" id="CHEBI:192700"/>
        <dbReference type="ChEBI" id="CHEBI:192701"/>
    </reaction>
    <physiologicalReaction direction="left-to-right" evidence="11">
        <dbReference type="Rhea" id="RHEA:73428"/>
    </physiologicalReaction>
</comment>
<keyword evidence="8 16" id="KW-0503">Monooxygenase</keyword>
<evidence type="ECO:0000256" key="16">
    <source>
        <dbReference type="RuleBase" id="RU000461"/>
    </source>
</evidence>
<evidence type="ECO:0000256" key="14">
    <source>
        <dbReference type="ARBA" id="ARBA00067499"/>
    </source>
</evidence>
<dbReference type="GO" id="GO:0046872">
    <property type="term" value="F:metal ion binding"/>
    <property type="evidence" value="ECO:0007669"/>
    <property type="project" value="UniProtKB-KW"/>
</dbReference>
<evidence type="ECO:0000313" key="19">
    <source>
        <dbReference type="Proteomes" id="UP001634393"/>
    </source>
</evidence>
<dbReference type="InterPro" id="IPR036396">
    <property type="entry name" value="Cyt_P450_sf"/>
</dbReference>
<evidence type="ECO:0000256" key="17">
    <source>
        <dbReference type="SAM" id="Phobius"/>
    </source>
</evidence>
<sequence>MDSLFTENSEMVWYLLISFSLALVVWLIISRKAAGGGNKQPPGPPGWPLIGNILDVGMMPHQSTHKLKAKYGPVLWLKLGMSNALVIQSAKTAEELFKKHDLQFSDRKVLHSFTACDHDKGSFAVARYGDYWRMIRKLCATDLLSQKRINGAAPIRQDCVDLMMQWIREDSAKGSSGVIQLEKYLVLMTFNVLCKFVISKDVMGKNSEIGHEFHEAMTKYLQWSGTPNLVDSFPFLKPFDPQGIKRNAEKYLIKLMDMVRGFIKERVEEKLSGKHKDTKDFLDALLENDGKGDQLSEKSVIFVILEMLFAGTETTSSTIEWGMAELLHNPDSLRKLKEELDVVIGRSRKLEEGDVNKLPYLQAVVKEAMRLHPTVPFLLPRNSMEDTNFMGYFIPKDTMVLVNAWSIQRDPDSWEDPLTFKPERFIDSKIDSKGQNFELIPFGSGRRSCIGMLMGEKMVSLTLGRLIHEFDWKLPPNVTPQTMDMREKLGISLNLLDPFKAIPVQRN</sequence>
<comment type="similarity">
    <text evidence="3 16">Belongs to the cytochrome P450 family.</text>
</comment>
<evidence type="ECO:0000256" key="7">
    <source>
        <dbReference type="ARBA" id="ARBA00023004"/>
    </source>
</evidence>
<feature type="binding site" description="axial binding residue" evidence="15">
    <location>
        <position position="449"/>
    </location>
    <ligand>
        <name>heme</name>
        <dbReference type="ChEBI" id="CHEBI:30413"/>
    </ligand>
    <ligandPart>
        <name>Fe</name>
        <dbReference type="ChEBI" id="CHEBI:18248"/>
    </ligandPart>
</feature>
<evidence type="ECO:0000256" key="8">
    <source>
        <dbReference type="ARBA" id="ARBA00023033"/>
    </source>
</evidence>
<comment type="catalytic activity">
    <reaction evidence="10">
        <text>(2S)-sakuranetin + reduced [NADPH--hemoprotein reductase] + O2 = (2S)-7-methylcarthamidin + oxidized [NADPH--hemoprotein reductase] + H2O + H(+)</text>
        <dbReference type="Rhea" id="RHEA:73431"/>
        <dbReference type="Rhea" id="RHEA-COMP:11964"/>
        <dbReference type="Rhea" id="RHEA-COMP:11965"/>
        <dbReference type="ChEBI" id="CHEBI:15377"/>
        <dbReference type="ChEBI" id="CHEBI:15378"/>
        <dbReference type="ChEBI" id="CHEBI:15379"/>
        <dbReference type="ChEBI" id="CHEBI:28927"/>
        <dbReference type="ChEBI" id="CHEBI:57618"/>
        <dbReference type="ChEBI" id="CHEBI:58210"/>
        <dbReference type="ChEBI" id="CHEBI:192815"/>
    </reaction>
    <physiologicalReaction direction="left-to-right" evidence="10">
        <dbReference type="Rhea" id="RHEA:73432"/>
    </physiologicalReaction>
</comment>
<dbReference type="InterPro" id="IPR001128">
    <property type="entry name" value="Cyt_P450"/>
</dbReference>
<evidence type="ECO:0000256" key="11">
    <source>
        <dbReference type="ARBA" id="ARBA00051691"/>
    </source>
</evidence>
<feature type="transmembrane region" description="Helical" evidence="17">
    <location>
        <begin position="12"/>
        <end position="29"/>
    </location>
</feature>
<reference evidence="18 19" key="1">
    <citation type="submission" date="2024-12" db="EMBL/GenBank/DDBJ databases">
        <title>The unique morphological basis and parallel evolutionary history of personate flowers in Penstemon.</title>
        <authorList>
            <person name="Depatie T.H."/>
            <person name="Wessinger C.A."/>
        </authorList>
    </citation>
    <scope>NUCLEOTIDE SEQUENCE [LARGE SCALE GENOMIC DNA]</scope>
    <source>
        <strain evidence="18">WTNN_2</strain>
        <tissue evidence="18">Leaf</tissue>
    </source>
</reference>
<evidence type="ECO:0000256" key="6">
    <source>
        <dbReference type="ARBA" id="ARBA00023002"/>
    </source>
</evidence>
<dbReference type="SUPFAM" id="SSF48264">
    <property type="entry name" value="Cytochrome P450"/>
    <property type="match status" value="1"/>
</dbReference>
<comment type="cofactor">
    <cofactor evidence="1 15">
        <name>heme</name>
        <dbReference type="ChEBI" id="CHEBI:30413"/>
    </cofactor>
</comment>
<keyword evidence="5 15" id="KW-0479">Metal-binding</keyword>
<dbReference type="EMBL" id="JBJXBP010000003">
    <property type="protein sequence ID" value="KAL3841170.1"/>
    <property type="molecule type" value="Genomic_DNA"/>
</dbReference>